<protein>
    <recommendedName>
        <fullName evidence="2">ATP-grasp domain-containing protein</fullName>
    </recommendedName>
</protein>
<reference evidence="1" key="1">
    <citation type="journal article" date="2020" name="Nature">
        <title>Giant virus diversity and host interactions through global metagenomics.</title>
        <authorList>
            <person name="Schulz F."/>
            <person name="Roux S."/>
            <person name="Paez-Espino D."/>
            <person name="Jungbluth S."/>
            <person name="Walsh D.A."/>
            <person name="Denef V.J."/>
            <person name="McMahon K.D."/>
            <person name="Konstantinidis K.T."/>
            <person name="Eloe-Fadrosh E.A."/>
            <person name="Kyrpides N.C."/>
            <person name="Woyke T."/>
        </authorList>
    </citation>
    <scope>NUCLEOTIDE SEQUENCE</scope>
    <source>
        <strain evidence="1">GVMAG-S-ERX555931-87</strain>
    </source>
</reference>
<dbReference type="SUPFAM" id="SSF56059">
    <property type="entry name" value="Glutathione synthetase ATP-binding domain-like"/>
    <property type="match status" value="1"/>
</dbReference>
<name>A0A6C0FB97_9ZZZZ</name>
<dbReference type="AlphaFoldDB" id="A0A6C0FB97"/>
<dbReference type="EMBL" id="MN738742">
    <property type="protein sequence ID" value="QHT36445.1"/>
    <property type="molecule type" value="Genomic_DNA"/>
</dbReference>
<accession>A0A6C0FB97</accession>
<evidence type="ECO:0008006" key="2">
    <source>
        <dbReference type="Google" id="ProtNLM"/>
    </source>
</evidence>
<sequence length="348" mass="40053">MRIGFIVGKDDEIYDDDYLYNMTPKKYLQHGELNTDVAIAMTIKNGYPDITVDIILPKEITLERLKKNKVNFILGYDCINQIVEDPYVKKFSGKSGHNKLKNIYSNKLAKVFPPIEFLDFIWSKDKYLTKFNQKKIPITKTITAQSKTINVNKIMGSIQRNNWKEFIIKPVGGTIAIGVERFKLSECLKDPLIIQNYFNEYKAQYDKFLIQELIKGFTKQGEIKMFWINGEYSYAVNIIDGGSYDNYHVLNVKNKKVLDECKKIGKNTLNALPKIKVGKKNIVPALVRTDFTCCLNNKTPSPSNYFLNEVEHQDAGSYVNNENITYPYVQVMADTFVKKAHELVEAGF</sequence>
<proteinExistence type="predicted"/>
<organism evidence="1">
    <name type="scientific">viral metagenome</name>
    <dbReference type="NCBI Taxonomy" id="1070528"/>
    <lineage>
        <taxon>unclassified sequences</taxon>
        <taxon>metagenomes</taxon>
        <taxon>organismal metagenomes</taxon>
    </lineage>
</organism>
<evidence type="ECO:0000313" key="1">
    <source>
        <dbReference type="EMBL" id="QHT36445.1"/>
    </source>
</evidence>